<gene>
    <name evidence="1" type="ORF">BECKFW1821C_GA0114237_102023</name>
</gene>
<name>A0A450TPE8_9GAMM</name>
<dbReference type="AlphaFoldDB" id="A0A450TPE8"/>
<reference evidence="1" key="1">
    <citation type="submission" date="2019-02" db="EMBL/GenBank/DDBJ databases">
        <authorList>
            <person name="Gruber-Vodicka R. H."/>
            <person name="Seah K. B. B."/>
        </authorList>
    </citation>
    <scope>NUCLEOTIDE SEQUENCE</scope>
    <source>
        <strain evidence="1">BECK_BZ131</strain>
    </source>
</reference>
<evidence type="ECO:0000313" key="1">
    <source>
        <dbReference type="EMBL" id="VFJ69864.1"/>
    </source>
</evidence>
<proteinExistence type="predicted"/>
<organism evidence="1">
    <name type="scientific">Candidatus Kentrum sp. FW</name>
    <dbReference type="NCBI Taxonomy" id="2126338"/>
    <lineage>
        <taxon>Bacteria</taxon>
        <taxon>Pseudomonadati</taxon>
        <taxon>Pseudomonadota</taxon>
        <taxon>Gammaproteobacteria</taxon>
        <taxon>Candidatus Kentrum</taxon>
    </lineage>
</organism>
<dbReference type="EMBL" id="CAADFE010000020">
    <property type="protein sequence ID" value="VFJ69864.1"/>
    <property type="molecule type" value="Genomic_DNA"/>
</dbReference>
<protein>
    <submittedName>
        <fullName evidence="1">Uncharacterized protein</fullName>
    </submittedName>
</protein>
<sequence>MLIRKTLSILVICTFLLPGCVPGNKKSDFMRVGPPLSSSLSKSNPNEQGVLGHKPDVVIPVFDPGLPEDTDDYEKKGIWPELRRAEANRFAYKLKDALEKTGLFGAVRVTPDRSATSDLYVLGTIDESNGEEVEIDLEVLDISGRVWLDESFEHEVKESFHRNLRNKGKDPYDPVFEEAAERIVQELEERETKELDDLGYLADLRFGANFSDSAFVRYMNMEDGRIMLTGKPSEDDPMLKRVRAIRIRDQLFVDGLQANYSTFSERMNDSYSVWQKQSLLERKAEREAKAKSRKEAVGGVLLIGLGILSAVAGGRSDSSLGEAAGAAGAIAGSLAGATLLQKSFKTSEEVKLHRETLNELGESLDMELAPQVIGYEKETVKLTGDAKEQFAQWRAFLKKIYEQEATPDVQL</sequence>
<accession>A0A450TPE8</accession>